<reference evidence="1 2" key="1">
    <citation type="submission" date="2019-02" db="EMBL/GenBank/DDBJ databases">
        <title>Deep-cultivation of Planctomycetes and their phenomic and genomic characterization uncovers novel biology.</title>
        <authorList>
            <person name="Wiegand S."/>
            <person name="Jogler M."/>
            <person name="Boedeker C."/>
            <person name="Pinto D."/>
            <person name="Vollmers J."/>
            <person name="Rivas-Marin E."/>
            <person name="Kohn T."/>
            <person name="Peeters S.H."/>
            <person name="Heuer A."/>
            <person name="Rast P."/>
            <person name="Oberbeckmann S."/>
            <person name="Bunk B."/>
            <person name="Jeske O."/>
            <person name="Meyerdierks A."/>
            <person name="Storesund J.E."/>
            <person name="Kallscheuer N."/>
            <person name="Luecker S."/>
            <person name="Lage O.M."/>
            <person name="Pohl T."/>
            <person name="Merkel B.J."/>
            <person name="Hornburger P."/>
            <person name="Mueller R.-W."/>
            <person name="Bruemmer F."/>
            <person name="Labrenz M."/>
            <person name="Spormann A.M."/>
            <person name="Op Den Camp H."/>
            <person name="Overmann J."/>
            <person name="Amann R."/>
            <person name="Jetten M.S.M."/>
            <person name="Mascher T."/>
            <person name="Medema M.H."/>
            <person name="Devos D.P."/>
            <person name="Kaster A.-K."/>
            <person name="Ovreas L."/>
            <person name="Rohde M."/>
            <person name="Galperin M.Y."/>
            <person name="Jogler C."/>
        </authorList>
    </citation>
    <scope>NUCLEOTIDE SEQUENCE [LARGE SCALE GENOMIC DNA]</scope>
    <source>
        <strain evidence="1 2">Pla22</strain>
    </source>
</reference>
<dbReference type="Proteomes" id="UP000316598">
    <property type="component" value="Unassembled WGS sequence"/>
</dbReference>
<evidence type="ECO:0000313" key="2">
    <source>
        <dbReference type="Proteomes" id="UP000316598"/>
    </source>
</evidence>
<comment type="caution">
    <text evidence="1">The sequence shown here is derived from an EMBL/GenBank/DDBJ whole genome shotgun (WGS) entry which is preliminary data.</text>
</comment>
<accession>A0A5C5WFR2</accession>
<dbReference type="EMBL" id="SJPI01000003">
    <property type="protein sequence ID" value="TWT49594.1"/>
    <property type="molecule type" value="Genomic_DNA"/>
</dbReference>
<protein>
    <submittedName>
        <fullName evidence="1">Peptidase C39 family protein</fullName>
    </submittedName>
</protein>
<dbReference type="Gene3D" id="3.90.70.10">
    <property type="entry name" value="Cysteine proteinases"/>
    <property type="match status" value="1"/>
</dbReference>
<name>A0A5C5WFR2_9BACT</name>
<dbReference type="OrthoDB" id="9805906at2"/>
<gene>
    <name evidence="1" type="ORF">Pla22_47910</name>
</gene>
<sequence>MTTPFDAREHLLELEIQPQPSETSCGPTCLAAVYEYWNATVSLDQLIRDVGELGTGGTLAVNLGCDALKRDFDVVIVTYNLQIFDPTWFDENGEMFSADFLAERLQLQLEAKRNQIGIDQARLQAATDAYLLFLSLGGRVQMQPLEESLIVDLLAARVPILCGLSATYLYQESRQRAAIVDGIHRSIDDDVIGDPMGHFVVLHGYDPAKQVVLIADPLHPNPMAPTNKYPAMLSRVTSAILLGIVTYDANLMTIRPREPIPT</sequence>
<proteinExistence type="predicted"/>
<organism evidence="1 2">
    <name type="scientific">Rubripirellula amarantea</name>
    <dbReference type="NCBI Taxonomy" id="2527999"/>
    <lineage>
        <taxon>Bacteria</taxon>
        <taxon>Pseudomonadati</taxon>
        <taxon>Planctomycetota</taxon>
        <taxon>Planctomycetia</taxon>
        <taxon>Pirellulales</taxon>
        <taxon>Pirellulaceae</taxon>
        <taxon>Rubripirellula</taxon>
    </lineage>
</organism>
<keyword evidence="2" id="KW-1185">Reference proteome</keyword>
<dbReference type="AlphaFoldDB" id="A0A5C5WFR2"/>
<evidence type="ECO:0000313" key="1">
    <source>
        <dbReference type="EMBL" id="TWT49594.1"/>
    </source>
</evidence>
<dbReference type="RefSeq" id="WP_146517076.1">
    <property type="nucleotide sequence ID" value="NZ_SJPI01000003.1"/>
</dbReference>